<dbReference type="EC" id="5.3.1.6" evidence="6"/>
<dbReference type="NCBIfam" id="NF004051">
    <property type="entry name" value="PRK05571.1"/>
    <property type="match status" value="1"/>
</dbReference>
<evidence type="ECO:0000313" key="7">
    <source>
        <dbReference type="Proteomes" id="UP000033546"/>
    </source>
</evidence>
<proteinExistence type="inferred from homology"/>
<keyword evidence="5" id="KW-1133">Transmembrane helix</keyword>
<gene>
    <name evidence="6" type="primary">rpiB</name>
    <name evidence="6" type="ORF">EMUCRT_0209</name>
</gene>
<dbReference type="GO" id="GO:0004751">
    <property type="term" value="F:ribose-5-phosphate isomerase activity"/>
    <property type="evidence" value="ECO:0007669"/>
    <property type="project" value="UniProtKB-EC"/>
</dbReference>
<dbReference type="RefSeq" id="WP_045804594.1">
    <property type="nucleotide sequence ID" value="NZ_LANU01000001.1"/>
</dbReference>
<feature type="binding site" evidence="4">
    <location>
        <position position="104"/>
    </location>
    <ligand>
        <name>D-ribulose 5-phosphate</name>
        <dbReference type="ChEBI" id="CHEBI:58121"/>
    </ligand>
</feature>
<keyword evidence="5" id="KW-0812">Transmembrane</keyword>
<name>A0A0F3NGJ4_9RICK</name>
<dbReference type="SUPFAM" id="SSF89623">
    <property type="entry name" value="Ribose/Galactose isomerase RpiB/AlsB"/>
    <property type="match status" value="1"/>
</dbReference>
<dbReference type="Gene3D" id="3.40.1400.10">
    <property type="entry name" value="Sugar-phosphate isomerase, RpiB/LacA/LacB"/>
    <property type="match status" value="1"/>
</dbReference>
<dbReference type="PANTHER" id="PTHR30345">
    <property type="entry name" value="RIBOSE-5-PHOSPHATE ISOMERASE B"/>
    <property type="match status" value="1"/>
</dbReference>
<sequence length="149" mass="16589">MLTMQKVFISSDHAGVKLRLVIKLYLDGLGYVVEDYGCVESSIAVDYPDYVQNVVNCVINNTLGFGILICGTGIGMSIVANRHKKIRAALCYNVEVARLAREHNNANILCLAARYVNCEEAQSIVYKFLTTKFSEGRHVQRIAKIDNCL</sequence>
<evidence type="ECO:0000256" key="5">
    <source>
        <dbReference type="SAM" id="Phobius"/>
    </source>
</evidence>
<feature type="binding site" evidence="4">
    <location>
        <begin position="71"/>
        <end position="75"/>
    </location>
    <ligand>
        <name>D-ribulose 5-phosphate</name>
        <dbReference type="ChEBI" id="CHEBI:58121"/>
    </ligand>
</feature>
<evidence type="ECO:0000313" key="6">
    <source>
        <dbReference type="EMBL" id="KJV66019.1"/>
    </source>
</evidence>
<feature type="binding site" evidence="4">
    <location>
        <position position="141"/>
    </location>
    <ligand>
        <name>D-ribulose 5-phosphate</name>
        <dbReference type="ChEBI" id="CHEBI:58121"/>
    </ligand>
</feature>
<dbReference type="PATRIC" id="fig|1359167.3.peg.200"/>
<keyword evidence="5" id="KW-0472">Membrane</keyword>
<comment type="similarity">
    <text evidence="1">Belongs to the LacAB/RpiB family.</text>
</comment>
<dbReference type="InterPro" id="IPR004785">
    <property type="entry name" value="RpiB"/>
</dbReference>
<evidence type="ECO:0000256" key="2">
    <source>
        <dbReference type="ARBA" id="ARBA00023235"/>
    </source>
</evidence>
<dbReference type="GO" id="GO:0009052">
    <property type="term" value="P:pentose-phosphate shunt, non-oxidative branch"/>
    <property type="evidence" value="ECO:0007669"/>
    <property type="project" value="TreeGrafter"/>
</dbReference>
<dbReference type="Proteomes" id="UP000033546">
    <property type="component" value="Unassembled WGS sequence"/>
</dbReference>
<feature type="binding site" evidence="4">
    <location>
        <position position="137"/>
    </location>
    <ligand>
        <name>D-ribulose 5-phosphate</name>
        <dbReference type="ChEBI" id="CHEBI:58121"/>
    </ligand>
</feature>
<accession>A0A0F3NGJ4</accession>
<dbReference type="NCBIfam" id="TIGR01120">
    <property type="entry name" value="rpiB"/>
    <property type="match status" value="1"/>
</dbReference>
<dbReference type="Pfam" id="PF02502">
    <property type="entry name" value="LacAB_rpiB"/>
    <property type="match status" value="1"/>
</dbReference>
<feature type="binding site" evidence="4">
    <location>
        <position position="114"/>
    </location>
    <ligand>
        <name>D-ribulose 5-phosphate</name>
        <dbReference type="ChEBI" id="CHEBI:58121"/>
    </ligand>
</feature>
<feature type="binding site" evidence="4">
    <location>
        <begin position="12"/>
        <end position="13"/>
    </location>
    <ligand>
        <name>D-ribulose 5-phosphate</name>
        <dbReference type="ChEBI" id="CHEBI:58121"/>
    </ligand>
</feature>
<protein>
    <submittedName>
        <fullName evidence="6">Ribose 5-phosphate isomerase B</fullName>
        <ecNumber evidence="6">5.3.1.6</ecNumber>
    </submittedName>
</protein>
<feature type="active site" description="Proton acceptor" evidence="3">
    <location>
        <position position="70"/>
    </location>
</feature>
<dbReference type="PIRSF" id="PIRSF005384">
    <property type="entry name" value="RpiB_LacA_B"/>
    <property type="match status" value="1"/>
</dbReference>
<dbReference type="AlphaFoldDB" id="A0A0F3NGJ4"/>
<dbReference type="PANTHER" id="PTHR30345:SF0">
    <property type="entry name" value="DNA DAMAGE-REPAIR_TOLERATION PROTEIN DRT102"/>
    <property type="match status" value="1"/>
</dbReference>
<keyword evidence="2 6" id="KW-0413">Isomerase</keyword>
<dbReference type="GO" id="GO:0019316">
    <property type="term" value="P:D-allose catabolic process"/>
    <property type="evidence" value="ECO:0007669"/>
    <property type="project" value="TreeGrafter"/>
</dbReference>
<reference evidence="6 7" key="1">
    <citation type="submission" date="2015-02" db="EMBL/GenBank/DDBJ databases">
        <title>Genome Sequencing of Rickettsiales.</title>
        <authorList>
            <person name="Daugherty S.C."/>
            <person name="Su Q."/>
            <person name="Abolude K."/>
            <person name="Beier-Sexton M."/>
            <person name="Carlyon J.A."/>
            <person name="Carter R."/>
            <person name="Day N.P."/>
            <person name="Dumler S.J."/>
            <person name="Dyachenko V."/>
            <person name="Godinez A."/>
            <person name="Kurtti T.J."/>
            <person name="Lichay M."/>
            <person name="Mullins K.E."/>
            <person name="Ott S."/>
            <person name="Pappas-Brown V."/>
            <person name="Paris D.H."/>
            <person name="Patel P."/>
            <person name="Richards A.L."/>
            <person name="Sadzewicz L."/>
            <person name="Sears K."/>
            <person name="Seidman D."/>
            <person name="Sengamalay N."/>
            <person name="Stenos J."/>
            <person name="Tallon L.J."/>
            <person name="Vincent G."/>
            <person name="Fraser C.M."/>
            <person name="Munderloh U."/>
            <person name="Dunning-Hotopp J.C."/>
        </authorList>
    </citation>
    <scope>NUCLEOTIDE SEQUENCE [LARGE SCALE GENOMIC DNA]</scope>
    <source>
        <strain evidence="6 7">EmCRT</strain>
    </source>
</reference>
<evidence type="ECO:0000256" key="1">
    <source>
        <dbReference type="ARBA" id="ARBA00008754"/>
    </source>
</evidence>
<comment type="caution">
    <text evidence="6">The sequence shown here is derived from an EMBL/GenBank/DDBJ whole genome shotgun (WGS) entry which is preliminary data.</text>
</comment>
<feature type="active site" description="Proton donor" evidence="3">
    <location>
        <position position="103"/>
    </location>
</feature>
<evidence type="ECO:0000256" key="3">
    <source>
        <dbReference type="PIRSR" id="PIRSR005384-1"/>
    </source>
</evidence>
<evidence type="ECO:0000256" key="4">
    <source>
        <dbReference type="PIRSR" id="PIRSR005384-2"/>
    </source>
</evidence>
<dbReference type="EMBL" id="LANU01000001">
    <property type="protein sequence ID" value="KJV66019.1"/>
    <property type="molecule type" value="Genomic_DNA"/>
</dbReference>
<dbReference type="InterPro" id="IPR003500">
    <property type="entry name" value="RpiB_LacA_LacB"/>
</dbReference>
<dbReference type="NCBIfam" id="TIGR00689">
    <property type="entry name" value="rpiB_lacA_lacB"/>
    <property type="match status" value="1"/>
</dbReference>
<feature type="transmembrane region" description="Helical" evidence="5">
    <location>
        <begin position="58"/>
        <end position="80"/>
    </location>
</feature>
<dbReference type="InterPro" id="IPR036569">
    <property type="entry name" value="RpiB_LacA_LacB_sf"/>
</dbReference>
<organism evidence="6 7">
    <name type="scientific">Ehrlichia cf. muris str. EmCRT</name>
    <dbReference type="NCBI Taxonomy" id="1359167"/>
    <lineage>
        <taxon>Bacteria</taxon>
        <taxon>Pseudomonadati</taxon>
        <taxon>Pseudomonadota</taxon>
        <taxon>Alphaproteobacteria</taxon>
        <taxon>Rickettsiales</taxon>
        <taxon>Anaplasmataceae</taxon>
        <taxon>Ehrlichia</taxon>
    </lineage>
</organism>